<feature type="transmembrane region" description="Helical" evidence="2">
    <location>
        <begin position="77"/>
        <end position="97"/>
    </location>
</feature>
<feature type="transmembrane region" description="Helical" evidence="2">
    <location>
        <begin position="7"/>
        <end position="28"/>
    </location>
</feature>
<feature type="compositionally biased region" description="Basic and acidic residues" evidence="1">
    <location>
        <begin position="735"/>
        <end position="748"/>
    </location>
</feature>
<proteinExistence type="predicted"/>
<keyword evidence="5" id="KW-1185">Reference proteome</keyword>
<feature type="domain" description="Transglutaminase-like" evidence="3">
    <location>
        <begin position="608"/>
        <end position="684"/>
    </location>
</feature>
<feature type="region of interest" description="Disordered" evidence="1">
    <location>
        <begin position="689"/>
        <end position="782"/>
    </location>
</feature>
<protein>
    <submittedName>
        <fullName evidence="4">Transglutaminase domain-containing protein</fullName>
    </submittedName>
</protein>
<dbReference type="SUPFAM" id="SSF54001">
    <property type="entry name" value="Cysteine proteinases"/>
    <property type="match status" value="1"/>
</dbReference>
<feature type="compositionally biased region" description="Polar residues" evidence="1">
    <location>
        <begin position="690"/>
        <end position="707"/>
    </location>
</feature>
<reference evidence="4 5" key="1">
    <citation type="submission" date="2020-08" db="EMBL/GenBank/DDBJ databases">
        <title>Genome public.</title>
        <authorList>
            <person name="Liu C."/>
            <person name="Sun Q."/>
        </authorList>
    </citation>
    <scope>NUCLEOTIDE SEQUENCE [LARGE SCALE GENOMIC DNA]</scope>
    <source>
        <strain evidence="4 5">NSJ-37</strain>
    </source>
</reference>
<feature type="transmembrane region" description="Helical" evidence="2">
    <location>
        <begin position="162"/>
        <end position="179"/>
    </location>
</feature>
<evidence type="ECO:0000259" key="3">
    <source>
        <dbReference type="SMART" id="SM00460"/>
    </source>
</evidence>
<keyword evidence="2" id="KW-1133">Transmembrane helix</keyword>
<name>A0ABR7N156_9FIRM</name>
<evidence type="ECO:0000256" key="2">
    <source>
        <dbReference type="SAM" id="Phobius"/>
    </source>
</evidence>
<dbReference type="Proteomes" id="UP000606193">
    <property type="component" value="Unassembled WGS sequence"/>
</dbReference>
<evidence type="ECO:0000313" key="4">
    <source>
        <dbReference type="EMBL" id="MBC8562337.1"/>
    </source>
</evidence>
<accession>A0ABR7N156</accession>
<dbReference type="PANTHER" id="PTHR42736">
    <property type="entry name" value="PROTEIN-GLUTAMINE GAMMA-GLUTAMYLTRANSFERASE"/>
    <property type="match status" value="1"/>
</dbReference>
<dbReference type="PANTHER" id="PTHR42736:SF1">
    <property type="entry name" value="PROTEIN-GLUTAMINE GAMMA-GLUTAMYLTRANSFERASE"/>
    <property type="match status" value="1"/>
</dbReference>
<dbReference type="SMART" id="SM00460">
    <property type="entry name" value="TGc"/>
    <property type="match status" value="1"/>
</dbReference>
<gene>
    <name evidence="4" type="ORF">H8704_06790</name>
</gene>
<feature type="compositionally biased region" description="Acidic residues" evidence="1">
    <location>
        <begin position="711"/>
        <end position="722"/>
    </location>
</feature>
<dbReference type="InterPro" id="IPR038765">
    <property type="entry name" value="Papain-like_cys_pep_sf"/>
</dbReference>
<feature type="transmembrane region" description="Helical" evidence="2">
    <location>
        <begin position="224"/>
        <end position="244"/>
    </location>
</feature>
<dbReference type="Pfam" id="PF01841">
    <property type="entry name" value="Transglut_core"/>
    <property type="match status" value="1"/>
</dbReference>
<organism evidence="4 5">
    <name type="scientific">Jutongia huaianensis</name>
    <dbReference type="NCBI Taxonomy" id="2763668"/>
    <lineage>
        <taxon>Bacteria</taxon>
        <taxon>Bacillati</taxon>
        <taxon>Bacillota</taxon>
        <taxon>Clostridia</taxon>
        <taxon>Lachnospirales</taxon>
        <taxon>Lachnospiraceae</taxon>
        <taxon>Jutongia</taxon>
    </lineage>
</organism>
<comment type="caution">
    <text evidence="4">The sequence shown here is derived from an EMBL/GenBank/DDBJ whole genome shotgun (WGS) entry which is preliminary data.</text>
</comment>
<dbReference type="InterPro" id="IPR002931">
    <property type="entry name" value="Transglutaminase-like"/>
</dbReference>
<sequence length="932" mass="104930">MKRKPFIMQGICLFMLLFGMHLCVYSAFLKAGSLYKFAVALAVASLWFSFLAAAPFRRIEYRVKYRFKIPVIKYPAAAFLLMLTLLVWGILSIRYMGHLQKDFVTLRDAVAYRQSVYYYQMKGAFNPYEASRHGASGTWLLLDLELLSGLLMSRAFVHRHGMFLGTLPPALLVAAGLLLGKTPTIPAMILLMAGILGVQMCVDGHHKGGSRHFRQISVAGVRHWLFYPAMLMCILAIFGVGARVSIATKDKALQGEEKLLKVQHKAESEITDFGVKLVQKLQDLLGVEQPGIMTNSSPNYTGKTVLTITMDEKPEEDIYLRGFIGTKYENGKWSNPRKDKLDSYFDSEKCYQLFTQDYTEYQVYSVVNKSDKSLDDVLENSEKLGKKNAATMKIEYAKDNNTTFAYFPYYSKLSNKSMGTLMLDHDRGFRRSDDVKSYEITTQKTDRETSYMMGNADLLQKGYVPYYEQGDEDSPDGTLNSGDMLFYNMEDGSYKVRKVTTGDADNPLIGGSSNYIQVSDRNLGRYYQYIMNEDLQLPQMGLSKTKALAKKILKYNYVTLTSSTDESFYTSTASAVIDDLRSYLGQITEYSQQLKMKEIGTDYVENFLFVQRKGYCEHYATAGAVLFRAMGVPARYVSGYRVPASDFVDNGDGTYTAKVPDLEAHAWTEVYSLGAGWIVADMTPGAARVTGSSSGGLNNNQDPSLNKNDTDGDDAFLQDDPESTQKAASDTAEPEVTRKPKKTDKPQETDLPDDSGDLSENGKGNGDATSDAGGGEKQTKHPDVISPELRAVLIKTTVAAAIVFVIWLLWYSQRLHRRRRLKRCHGAGAYLLEMNRQLEQMLHCCGFGRPGQMTDQEYIRLLGQIYPKGLEDGLIEKYYRQLEKARFDRESGTKEEIRECVRLIRGVKRGAVSSAKTRRRIYAVVIRGWQRK</sequence>
<dbReference type="EMBL" id="JACRSX010000006">
    <property type="protein sequence ID" value="MBC8562337.1"/>
    <property type="molecule type" value="Genomic_DNA"/>
</dbReference>
<keyword evidence="2" id="KW-0472">Membrane</keyword>
<dbReference type="InterPro" id="IPR052901">
    <property type="entry name" value="Bact_TGase-like"/>
</dbReference>
<dbReference type="RefSeq" id="WP_249297760.1">
    <property type="nucleotide sequence ID" value="NZ_JACRSX010000006.1"/>
</dbReference>
<dbReference type="Gene3D" id="3.10.620.30">
    <property type="match status" value="1"/>
</dbReference>
<feature type="transmembrane region" description="Helical" evidence="2">
    <location>
        <begin position="34"/>
        <end position="56"/>
    </location>
</feature>
<keyword evidence="2" id="KW-0812">Transmembrane</keyword>
<evidence type="ECO:0000313" key="5">
    <source>
        <dbReference type="Proteomes" id="UP000606193"/>
    </source>
</evidence>
<feature type="transmembrane region" description="Helical" evidence="2">
    <location>
        <begin position="792"/>
        <end position="812"/>
    </location>
</feature>
<evidence type="ECO:0000256" key="1">
    <source>
        <dbReference type="SAM" id="MobiDB-lite"/>
    </source>
</evidence>